<comment type="caution">
    <text evidence="3">The sequence shown here is derived from an EMBL/GenBank/DDBJ whole genome shotgun (WGS) entry which is preliminary data.</text>
</comment>
<evidence type="ECO:0008006" key="5">
    <source>
        <dbReference type="Google" id="ProtNLM"/>
    </source>
</evidence>
<feature type="transmembrane region" description="Helical" evidence="2">
    <location>
        <begin position="12"/>
        <end position="31"/>
    </location>
</feature>
<keyword evidence="4" id="KW-1185">Reference proteome</keyword>
<feature type="region of interest" description="Disordered" evidence="1">
    <location>
        <begin position="181"/>
        <end position="200"/>
    </location>
</feature>
<name>A0ABS6AF88_9RHOB</name>
<accession>A0ABS6AF88</accession>
<dbReference type="RefSeq" id="WP_216031966.1">
    <property type="nucleotide sequence ID" value="NZ_JAHKNG010000004.1"/>
</dbReference>
<dbReference type="Proteomes" id="UP001166191">
    <property type="component" value="Unassembled WGS sequence"/>
</dbReference>
<evidence type="ECO:0000256" key="2">
    <source>
        <dbReference type="SAM" id="Phobius"/>
    </source>
</evidence>
<sequence length="200" mass="22070">MPPLDPYLSPQAQQAVIAGLFLAVGWWVVALQNRRRDAKLRQHRVRDVQRALFAEIRANVAALQREELEHYGEAIALRIEEKPGYFPTIPTEANDAIFRAIVGDIHVLPRDTIDPIVLYYRQLNVIGAAIADLRVLDIDRIGPERAADLYRDYINFRLEALELGEDAMIAIARDIDGTGRSAAPANVSNPGAAPSGPGSV</sequence>
<evidence type="ECO:0000313" key="3">
    <source>
        <dbReference type="EMBL" id="MBU3029270.1"/>
    </source>
</evidence>
<dbReference type="EMBL" id="JAHKNG010000004">
    <property type="protein sequence ID" value="MBU3029270.1"/>
    <property type="molecule type" value="Genomic_DNA"/>
</dbReference>
<evidence type="ECO:0000313" key="4">
    <source>
        <dbReference type="Proteomes" id="UP001166191"/>
    </source>
</evidence>
<organism evidence="3 4">
    <name type="scientific">Paracoccus marinaquae</name>
    <dbReference type="NCBI Taxonomy" id="2841926"/>
    <lineage>
        <taxon>Bacteria</taxon>
        <taxon>Pseudomonadati</taxon>
        <taxon>Pseudomonadota</taxon>
        <taxon>Alphaproteobacteria</taxon>
        <taxon>Rhodobacterales</taxon>
        <taxon>Paracoccaceae</taxon>
        <taxon>Paracoccus</taxon>
    </lineage>
</organism>
<keyword evidence="2" id="KW-1133">Transmembrane helix</keyword>
<keyword evidence="2" id="KW-0472">Membrane</keyword>
<keyword evidence="2" id="KW-0812">Transmembrane</keyword>
<protein>
    <recommendedName>
        <fullName evidence="5">DUF4760 domain-containing protein</fullName>
    </recommendedName>
</protein>
<gene>
    <name evidence="3" type="ORF">KNW02_03925</name>
</gene>
<proteinExistence type="predicted"/>
<reference evidence="3" key="1">
    <citation type="submission" date="2021-06" db="EMBL/GenBank/DDBJ databases">
        <title>Paracoccus bacterium XHP0099 sp. nov., isolated from the surface waters of the Yellow Sea.</title>
        <authorList>
            <person name="Xue H."/>
            <person name="Zhang D."/>
        </authorList>
    </citation>
    <scope>NUCLEOTIDE SEQUENCE</scope>
    <source>
        <strain evidence="3">XHP0099</strain>
    </source>
</reference>
<evidence type="ECO:0000256" key="1">
    <source>
        <dbReference type="SAM" id="MobiDB-lite"/>
    </source>
</evidence>